<reference evidence="2" key="1">
    <citation type="submission" date="2022-11" db="UniProtKB">
        <authorList>
            <consortium name="WormBaseParasite"/>
        </authorList>
    </citation>
    <scope>IDENTIFICATION</scope>
</reference>
<name>A0AC34R421_9BILA</name>
<proteinExistence type="predicted"/>
<evidence type="ECO:0000313" key="1">
    <source>
        <dbReference type="Proteomes" id="UP000887576"/>
    </source>
</evidence>
<sequence length="227" mass="25767">MATVIPSRGRSVARRSVERPVAKRSAVGRPRSVEPKAPVRRRRARSRTGSNSHGDELMAQVEAEPGWFAGKTTFALPEDVGKLTDFVLKIKKLELDQFELILATFVKDENHKKSFNKVIEVRKWEMNPANVSKPVLSNPHETVDLAFLLAMFAEQFAETKENIDDIRKAAIHTYGISKVTERSKFKGIAADVDKLNEEFVVLFKQLKEKLNESGRRYLNSKQIKGFE</sequence>
<accession>A0AC34R421</accession>
<evidence type="ECO:0000313" key="2">
    <source>
        <dbReference type="WBParaSite" id="JU765_v2.g3166.t1"/>
    </source>
</evidence>
<organism evidence="1 2">
    <name type="scientific">Panagrolaimus sp. JU765</name>
    <dbReference type="NCBI Taxonomy" id="591449"/>
    <lineage>
        <taxon>Eukaryota</taxon>
        <taxon>Metazoa</taxon>
        <taxon>Ecdysozoa</taxon>
        <taxon>Nematoda</taxon>
        <taxon>Chromadorea</taxon>
        <taxon>Rhabditida</taxon>
        <taxon>Tylenchina</taxon>
        <taxon>Panagrolaimomorpha</taxon>
        <taxon>Panagrolaimoidea</taxon>
        <taxon>Panagrolaimidae</taxon>
        <taxon>Panagrolaimus</taxon>
    </lineage>
</organism>
<dbReference type="WBParaSite" id="JU765_v2.g3166.t1">
    <property type="protein sequence ID" value="JU765_v2.g3166.t1"/>
    <property type="gene ID" value="JU765_v2.g3166"/>
</dbReference>
<dbReference type="Proteomes" id="UP000887576">
    <property type="component" value="Unplaced"/>
</dbReference>
<protein>
    <submittedName>
        <fullName evidence="2">Uncharacterized protein</fullName>
    </submittedName>
</protein>